<name>A0A6G9Z0L7_9NOCA</name>
<proteinExistence type="predicted"/>
<accession>A0A6G9Z0L7</accession>
<dbReference type="PROSITE" id="PS00211">
    <property type="entry name" value="ABC_TRANSPORTER_1"/>
    <property type="match status" value="1"/>
</dbReference>
<sequence length="340" mass="36685">MPDTTSNSRRDLSTHTVVVEDLVKKYPKSATAAIDRLDFSVDAGEIFGLLGPNGAGKTSTVGVLTTRIRPSSGTAWVAGVDVARHPALARRHLAVVPQRSNLDMALSIRQNLLFHARYHGVPTDVRDARSARLLEQFGLADRADERPHRLSGGQAQRVMIARAMMHSPTVLFLDEPSTGLDPAARLFLWERIRELKDGGVTVVLTTHDMVEAATLSDRVGIMDHGRLLALDSPTNLTKSVPTEAWLEFVVVPGDGGGPIDTTVLGSELAALAGAERVDRVDTDRSSGRQQVRLVVGAGAAQLLVAVSMLVERHGRTISDAHIGTPTLEDVFIHYTGRALR</sequence>
<evidence type="ECO:0000313" key="5">
    <source>
        <dbReference type="Proteomes" id="UP000500953"/>
    </source>
</evidence>
<evidence type="ECO:0000313" key="4">
    <source>
        <dbReference type="EMBL" id="QIS19135.1"/>
    </source>
</evidence>
<dbReference type="InterPro" id="IPR003439">
    <property type="entry name" value="ABC_transporter-like_ATP-bd"/>
</dbReference>
<dbReference type="Pfam" id="PF00005">
    <property type="entry name" value="ABC_tran"/>
    <property type="match status" value="1"/>
</dbReference>
<evidence type="ECO:0000256" key="1">
    <source>
        <dbReference type="ARBA" id="ARBA00022741"/>
    </source>
</evidence>
<feature type="domain" description="ABC transporter" evidence="3">
    <location>
        <begin position="17"/>
        <end position="249"/>
    </location>
</feature>
<evidence type="ECO:0000259" key="3">
    <source>
        <dbReference type="PROSITE" id="PS50893"/>
    </source>
</evidence>
<protein>
    <submittedName>
        <fullName evidence="4">ATP-binding cassette domain-containing protein</fullName>
    </submittedName>
</protein>
<gene>
    <name evidence="4" type="ORF">F6W96_13385</name>
</gene>
<dbReference type="GO" id="GO:0016887">
    <property type="term" value="F:ATP hydrolysis activity"/>
    <property type="evidence" value="ECO:0007669"/>
    <property type="project" value="InterPro"/>
</dbReference>
<dbReference type="AlphaFoldDB" id="A0A6G9Z0L7"/>
<dbReference type="PROSITE" id="PS50893">
    <property type="entry name" value="ABC_TRANSPORTER_2"/>
    <property type="match status" value="1"/>
</dbReference>
<keyword evidence="1" id="KW-0547">Nucleotide-binding</keyword>
<keyword evidence="2 4" id="KW-0067">ATP-binding</keyword>
<dbReference type="EMBL" id="CP046173">
    <property type="protein sequence ID" value="QIS19135.1"/>
    <property type="molecule type" value="Genomic_DNA"/>
</dbReference>
<dbReference type="InterPro" id="IPR003593">
    <property type="entry name" value="AAA+_ATPase"/>
</dbReference>
<dbReference type="Proteomes" id="UP000500953">
    <property type="component" value="Chromosome"/>
</dbReference>
<dbReference type="InterPro" id="IPR017871">
    <property type="entry name" value="ABC_transporter-like_CS"/>
</dbReference>
<dbReference type="Gene3D" id="3.40.50.300">
    <property type="entry name" value="P-loop containing nucleotide triphosphate hydrolases"/>
    <property type="match status" value="1"/>
</dbReference>
<dbReference type="SUPFAM" id="SSF52540">
    <property type="entry name" value="P-loop containing nucleoside triphosphate hydrolases"/>
    <property type="match status" value="1"/>
</dbReference>
<dbReference type="GO" id="GO:0005524">
    <property type="term" value="F:ATP binding"/>
    <property type="evidence" value="ECO:0007669"/>
    <property type="project" value="UniProtKB-KW"/>
</dbReference>
<dbReference type="RefSeq" id="WP_167486435.1">
    <property type="nucleotide sequence ID" value="NZ_CP046173.1"/>
</dbReference>
<dbReference type="PANTHER" id="PTHR43582">
    <property type="entry name" value="LINEARMYCIN RESISTANCE ATP-BINDING PROTEIN LNRL"/>
    <property type="match status" value="1"/>
</dbReference>
<dbReference type="InterPro" id="IPR027417">
    <property type="entry name" value="P-loop_NTPase"/>
</dbReference>
<reference evidence="4 5" key="1">
    <citation type="journal article" date="2019" name="ACS Chem. Biol.">
        <title>Identification and Mobilization of a Cryptic Antibiotic Biosynthesis Gene Locus from a Human-Pathogenic Nocardia Isolate.</title>
        <authorList>
            <person name="Herisse M."/>
            <person name="Ishida K."/>
            <person name="Porter J.L."/>
            <person name="Howden B."/>
            <person name="Hertweck C."/>
            <person name="Stinear T.P."/>
            <person name="Pidot S.J."/>
        </authorList>
    </citation>
    <scope>NUCLEOTIDE SEQUENCE [LARGE SCALE GENOMIC DNA]</scope>
    <source>
        <strain evidence="4 5">AUSMDU00012715</strain>
    </source>
</reference>
<evidence type="ECO:0000256" key="2">
    <source>
        <dbReference type="ARBA" id="ARBA00022840"/>
    </source>
</evidence>
<organism evidence="4 5">
    <name type="scientific">Nocardia terpenica</name>
    <dbReference type="NCBI Taxonomy" id="455432"/>
    <lineage>
        <taxon>Bacteria</taxon>
        <taxon>Bacillati</taxon>
        <taxon>Actinomycetota</taxon>
        <taxon>Actinomycetes</taxon>
        <taxon>Mycobacteriales</taxon>
        <taxon>Nocardiaceae</taxon>
        <taxon>Nocardia</taxon>
    </lineage>
</organism>
<dbReference type="SMART" id="SM00382">
    <property type="entry name" value="AAA"/>
    <property type="match status" value="1"/>
</dbReference>
<dbReference type="PANTHER" id="PTHR43582:SF5">
    <property type="entry name" value="ABC TRANSPORTER"/>
    <property type="match status" value="1"/>
</dbReference>